<evidence type="ECO:0000313" key="1">
    <source>
        <dbReference type="EMBL" id="KAJ5324171.1"/>
    </source>
</evidence>
<reference evidence="1" key="1">
    <citation type="submission" date="2022-12" db="EMBL/GenBank/DDBJ databases">
        <authorList>
            <person name="Petersen C."/>
        </authorList>
    </citation>
    <scope>NUCLEOTIDE SEQUENCE</scope>
    <source>
        <strain evidence="1">IBT 21472</strain>
    </source>
</reference>
<accession>A0A9W9Q8D8</accession>
<gene>
    <name evidence="1" type="ORF">N7476_002771</name>
</gene>
<reference evidence="1" key="2">
    <citation type="journal article" date="2023" name="IMA Fungus">
        <title>Comparative genomic study of the Penicillium genus elucidates a diverse pangenome and 15 lateral gene transfer events.</title>
        <authorList>
            <person name="Petersen C."/>
            <person name="Sorensen T."/>
            <person name="Nielsen M.R."/>
            <person name="Sondergaard T.E."/>
            <person name="Sorensen J.L."/>
            <person name="Fitzpatrick D.A."/>
            <person name="Frisvad J.C."/>
            <person name="Nielsen K.L."/>
        </authorList>
    </citation>
    <scope>NUCLEOTIDE SEQUENCE</scope>
    <source>
        <strain evidence="1">IBT 21472</strain>
    </source>
</reference>
<dbReference type="EMBL" id="JAPZBO010000002">
    <property type="protein sequence ID" value="KAJ5324171.1"/>
    <property type="molecule type" value="Genomic_DNA"/>
</dbReference>
<name>A0A9W9Q8D8_9EURO</name>
<evidence type="ECO:0000313" key="2">
    <source>
        <dbReference type="Proteomes" id="UP001147746"/>
    </source>
</evidence>
<dbReference type="OrthoDB" id="4363576at2759"/>
<dbReference type="AlphaFoldDB" id="A0A9W9Q8D8"/>
<sequence length="113" mass="12628">MSRLLPLLRFASIQNAFSNQAVVAQTRKSLELQIEPTSPPQINLPSININLAKILRQYMQSTLHVGRGIVSSASLHGVQAQFTIAMDDAYSYRIGATNFDPDIIFREIITLRN</sequence>
<protein>
    <submittedName>
        <fullName evidence="1">Uncharacterized protein</fullName>
    </submittedName>
</protein>
<organism evidence="1 2">
    <name type="scientific">Penicillium atrosanguineum</name>
    <dbReference type="NCBI Taxonomy" id="1132637"/>
    <lineage>
        <taxon>Eukaryota</taxon>
        <taxon>Fungi</taxon>
        <taxon>Dikarya</taxon>
        <taxon>Ascomycota</taxon>
        <taxon>Pezizomycotina</taxon>
        <taxon>Eurotiomycetes</taxon>
        <taxon>Eurotiomycetidae</taxon>
        <taxon>Eurotiales</taxon>
        <taxon>Aspergillaceae</taxon>
        <taxon>Penicillium</taxon>
    </lineage>
</organism>
<proteinExistence type="predicted"/>
<comment type="caution">
    <text evidence="1">The sequence shown here is derived from an EMBL/GenBank/DDBJ whole genome shotgun (WGS) entry which is preliminary data.</text>
</comment>
<keyword evidence="2" id="KW-1185">Reference proteome</keyword>
<dbReference type="Proteomes" id="UP001147746">
    <property type="component" value="Unassembled WGS sequence"/>
</dbReference>